<keyword evidence="6" id="KW-0406">Ion transport</keyword>
<comment type="subcellular location">
    <subcellularLocation>
        <location evidence="1">Membrane</location>
        <topology evidence="1">Multi-pass membrane protein</topology>
    </subcellularLocation>
</comment>
<evidence type="ECO:0000256" key="5">
    <source>
        <dbReference type="ARBA" id="ARBA00022989"/>
    </source>
</evidence>
<dbReference type="InterPro" id="IPR002490">
    <property type="entry name" value="V-ATPase_116kDa_su"/>
</dbReference>
<evidence type="ECO:0000313" key="9">
    <source>
        <dbReference type="EMBL" id="AKC95242.1"/>
    </source>
</evidence>
<feature type="transmembrane region" description="Helical" evidence="8">
    <location>
        <begin position="469"/>
        <end position="488"/>
    </location>
</feature>
<evidence type="ECO:0000256" key="1">
    <source>
        <dbReference type="ARBA" id="ARBA00004141"/>
    </source>
</evidence>
<feature type="transmembrane region" description="Helical" evidence="8">
    <location>
        <begin position="550"/>
        <end position="572"/>
    </location>
</feature>
<dbReference type="GO" id="GO:0033179">
    <property type="term" value="C:proton-transporting V-type ATPase, V0 domain"/>
    <property type="evidence" value="ECO:0007669"/>
    <property type="project" value="InterPro"/>
</dbReference>
<accession>A0A0E3ZAF5</accession>
<dbReference type="GO" id="GO:0007035">
    <property type="term" value="P:vacuolar acidification"/>
    <property type="evidence" value="ECO:0007669"/>
    <property type="project" value="TreeGrafter"/>
</dbReference>
<sequence length="640" mass="73410">MAILNMSRFNLIVFEHDKKEILNSLQNFREVDFRQSDIKEFGYDNFLSSDIEEIEDNIFKLDQVIKKLRKYEKAKGALKSLKDGQKTFTYSELKEFTKNHDFKKVVDEVTKLQFDYDANLKTIENARIKIQDYTPLLELDISNKEIHSLKQVFCNIGMIPTKYLSNLENDEIYYEVINKTVKESLVCIVSKNNNKDLVKEILRKSNFNKLSLSLEKKPCEYIEEFNKEIEEKTNVNNDIVEKFKQYADDIEDLEVCYEYYCNEKLREIKSEGFGKTDELVVLEGFIPTEKENEFKKQIEDVCSNYYYLTMEKVAKTSNDAPIKLKNGKFSDAFEGLVKTYSMPSYNEIDPTPLVAPFYWLFFGMMVADFGYGLLVTILSGIVLKTCNLKEAMRKNVKFFFYLGFSIMLWGAIYGSYFSLPLGIPGLINPTTDYNTILKLSIVIGLIHVFVGLGAKAYMQIRDGKPLDAFYDVGLWYLTLTTVILLLLGKYMGFNPIAMKVIKYIMILSMIGIILTGGREVKNIGGRIGLGVYSLYGISGYMGDLISYARLMALGLSGGFIALSVNQICAMVGFKPATIIFVIIIFVFGQTFNILLSLLGAYVHSARLIYVEFFGKFYEGGGKEFKDFKIDEKYINIKEDK</sequence>
<proteinExistence type="inferred from homology"/>
<dbReference type="PATRIC" id="fig|1069640.6.peg.280"/>
<dbReference type="AlphaFoldDB" id="A0A0E3ZAF5"/>
<dbReference type="GO" id="GO:0046961">
    <property type="term" value="F:proton-transporting ATPase activity, rotational mechanism"/>
    <property type="evidence" value="ECO:0007669"/>
    <property type="project" value="InterPro"/>
</dbReference>
<evidence type="ECO:0000256" key="7">
    <source>
        <dbReference type="ARBA" id="ARBA00023136"/>
    </source>
</evidence>
<feature type="transmembrane region" description="Helical" evidence="8">
    <location>
        <begin position="357"/>
        <end position="386"/>
    </location>
</feature>
<protein>
    <submittedName>
        <fullName evidence="9">Uncharacterized protein</fullName>
    </submittedName>
</protein>
<organism evidence="9 10">
    <name type="scientific">Sneathia vaginalis</name>
    <dbReference type="NCBI Taxonomy" id="187101"/>
    <lineage>
        <taxon>Bacteria</taxon>
        <taxon>Fusobacteriati</taxon>
        <taxon>Fusobacteriota</taxon>
        <taxon>Fusobacteriia</taxon>
        <taxon>Fusobacteriales</taxon>
        <taxon>Leptotrichiaceae</taxon>
        <taxon>Sneathia</taxon>
    </lineage>
</organism>
<keyword evidence="7 8" id="KW-0472">Membrane</keyword>
<dbReference type="GO" id="GO:0016471">
    <property type="term" value="C:vacuolar proton-transporting V-type ATPase complex"/>
    <property type="evidence" value="ECO:0007669"/>
    <property type="project" value="TreeGrafter"/>
</dbReference>
<evidence type="ECO:0000256" key="4">
    <source>
        <dbReference type="ARBA" id="ARBA00022692"/>
    </source>
</evidence>
<dbReference type="PANTHER" id="PTHR11629:SF63">
    <property type="entry name" value="V-TYPE PROTON ATPASE SUBUNIT A"/>
    <property type="match status" value="1"/>
</dbReference>
<dbReference type="GO" id="GO:0051117">
    <property type="term" value="F:ATPase binding"/>
    <property type="evidence" value="ECO:0007669"/>
    <property type="project" value="TreeGrafter"/>
</dbReference>
<name>A0A0E3ZAF5_9FUSO</name>
<gene>
    <name evidence="9" type="ORF">VC03_01465</name>
</gene>
<feature type="transmembrane region" description="Helical" evidence="8">
    <location>
        <begin position="578"/>
        <end position="602"/>
    </location>
</feature>
<evidence type="ECO:0000256" key="8">
    <source>
        <dbReference type="SAM" id="Phobius"/>
    </source>
</evidence>
<feature type="transmembrane region" description="Helical" evidence="8">
    <location>
        <begin position="436"/>
        <end position="457"/>
    </location>
</feature>
<dbReference type="STRING" id="187101.VC03_01465"/>
<dbReference type="HOGENOM" id="CLU_025558_1_0_0"/>
<dbReference type="Pfam" id="PF01496">
    <property type="entry name" value="V_ATPase_I"/>
    <property type="match status" value="2"/>
</dbReference>
<dbReference type="EMBL" id="CP011280">
    <property type="protein sequence ID" value="AKC95242.1"/>
    <property type="molecule type" value="Genomic_DNA"/>
</dbReference>
<feature type="transmembrane region" description="Helical" evidence="8">
    <location>
        <begin position="398"/>
        <end position="416"/>
    </location>
</feature>
<dbReference type="RefSeq" id="WP_046328348.1">
    <property type="nucleotide sequence ID" value="NZ_CP011280.1"/>
</dbReference>
<dbReference type="PANTHER" id="PTHR11629">
    <property type="entry name" value="VACUOLAR PROTON ATPASES"/>
    <property type="match status" value="1"/>
</dbReference>
<keyword evidence="4 8" id="KW-0812">Transmembrane</keyword>
<evidence type="ECO:0000313" key="10">
    <source>
        <dbReference type="Proteomes" id="UP000033103"/>
    </source>
</evidence>
<dbReference type="KEGG" id="sns:VC03_01465"/>
<comment type="similarity">
    <text evidence="2">Belongs to the V-ATPase 116 kDa subunit family.</text>
</comment>
<dbReference type="OrthoDB" id="9803814at2"/>
<feature type="transmembrane region" description="Helical" evidence="8">
    <location>
        <begin position="500"/>
        <end position="517"/>
    </location>
</feature>
<evidence type="ECO:0000256" key="2">
    <source>
        <dbReference type="ARBA" id="ARBA00009904"/>
    </source>
</evidence>
<dbReference type="Proteomes" id="UP000033103">
    <property type="component" value="Chromosome"/>
</dbReference>
<keyword evidence="10" id="KW-1185">Reference proteome</keyword>
<evidence type="ECO:0000256" key="3">
    <source>
        <dbReference type="ARBA" id="ARBA00022448"/>
    </source>
</evidence>
<reference evidence="9 10" key="1">
    <citation type="journal article" date="2012" name="BMC Genomics">
        <title>Genomic sequence analysis and characterization of Sneathia amnii sp. nov.</title>
        <authorList>
            <consortium name="Vaginal Microbiome Consortium (additional members)"/>
            <person name="Harwich M.D.Jr."/>
            <person name="Serrano M.G."/>
            <person name="Fettweis J.M."/>
            <person name="Alves J.M."/>
            <person name="Reimers M.A."/>
            <person name="Buck G.A."/>
            <person name="Jefferson K.K."/>
        </authorList>
    </citation>
    <scope>NUCLEOTIDE SEQUENCE [LARGE SCALE GENOMIC DNA]</scope>
    <source>
        <strain evidence="9 10">SN35</strain>
    </source>
</reference>
<evidence type="ECO:0000256" key="6">
    <source>
        <dbReference type="ARBA" id="ARBA00023065"/>
    </source>
</evidence>
<keyword evidence="5 8" id="KW-1133">Transmembrane helix</keyword>
<keyword evidence="3" id="KW-0813">Transport</keyword>